<keyword evidence="3" id="KW-0732">Signal</keyword>
<dbReference type="OrthoDB" id="425534at2759"/>
<reference evidence="6 7" key="1">
    <citation type="journal article" date="2020" name="ISME J.">
        <title>Uncovering the hidden diversity of litter-decomposition mechanisms in mushroom-forming fungi.</title>
        <authorList>
            <person name="Floudas D."/>
            <person name="Bentzer J."/>
            <person name="Ahren D."/>
            <person name="Johansson T."/>
            <person name="Persson P."/>
            <person name="Tunlid A."/>
        </authorList>
    </citation>
    <scope>NUCLEOTIDE SEQUENCE [LARGE SCALE GENOMIC DNA]</scope>
    <source>
        <strain evidence="6 7">CBS 291.85</strain>
    </source>
</reference>
<sequence length="502" mass="54051">MLLITWLLSFILSSVIAQAGFDWNSTEPTTNLSWVDCYSGYQCSRFRVPLNYSDPENGQSAVIAVIKLPAQGSASEYGGSIFSNPGGPGVSGVNYVLESGRRVQSIVGSQFDVISFDPRGVNFSTPRISVFHSEEEQSDWALHEPADSNSTQEALPEAWARYQAFGEFALSRDTGILNFVSTANVARDMLGMAEALGLEKLHFYGTSYGTYLGAVFASMFPDRVGNFVLDGCLDMDGALNNDLASLIVDTDKSMQTFYDSCHSAGPDSCPFYSSSPSEIEAALNDIYETVRLQPVPVSSGDTFGVLTYDRLRGAILAALEYPPLFPTLAEGLAELQAGNGTIIYHSGTATVAGLSWDALVAIWCSDTNPSDADAEQLRQYMSKINSTFAGMESLPMMNRCAGWKYHPDERFKGPFGGNTSSPLLLIGNTADPITPLSQAKKTSSVFPGSIVLTQDSPGHTTTGTNSTCTHQHIAAYFANGTLPEEGTVCSLDEPLFPDVAKR</sequence>
<evidence type="ECO:0000259" key="5">
    <source>
        <dbReference type="Pfam" id="PF08386"/>
    </source>
</evidence>
<feature type="domain" description="Peptidase S33 tripeptidyl aminopeptidase-like C-terminal" evidence="5">
    <location>
        <begin position="388"/>
        <end position="489"/>
    </location>
</feature>
<evidence type="ECO:0000256" key="3">
    <source>
        <dbReference type="SAM" id="SignalP"/>
    </source>
</evidence>
<protein>
    <submittedName>
        <fullName evidence="6">Uncharacterized protein</fullName>
    </submittedName>
</protein>
<dbReference type="PANTHER" id="PTHR43248">
    <property type="entry name" value="2-SUCCINYL-6-HYDROXY-2,4-CYCLOHEXADIENE-1-CARBOXYLATE SYNTHASE"/>
    <property type="match status" value="1"/>
</dbReference>
<dbReference type="InterPro" id="IPR000073">
    <property type="entry name" value="AB_hydrolase_1"/>
</dbReference>
<dbReference type="SUPFAM" id="SSF53474">
    <property type="entry name" value="alpha/beta-Hydrolases"/>
    <property type="match status" value="1"/>
</dbReference>
<dbReference type="InterPro" id="IPR029058">
    <property type="entry name" value="AB_hydrolase_fold"/>
</dbReference>
<feature type="signal peptide" evidence="3">
    <location>
        <begin position="1"/>
        <end position="17"/>
    </location>
</feature>
<evidence type="ECO:0000313" key="7">
    <source>
        <dbReference type="Proteomes" id="UP000559256"/>
    </source>
</evidence>
<dbReference type="Pfam" id="PF08386">
    <property type="entry name" value="Abhydrolase_4"/>
    <property type="match status" value="1"/>
</dbReference>
<dbReference type="Gene3D" id="3.40.50.1820">
    <property type="entry name" value="alpha/beta hydrolase"/>
    <property type="match status" value="1"/>
</dbReference>
<dbReference type="InterPro" id="IPR051601">
    <property type="entry name" value="Serine_prot/Carboxylest_S33"/>
</dbReference>
<dbReference type="GO" id="GO:0016787">
    <property type="term" value="F:hydrolase activity"/>
    <property type="evidence" value="ECO:0007669"/>
    <property type="project" value="UniProtKB-KW"/>
</dbReference>
<dbReference type="EMBL" id="JAACJM010000027">
    <property type="protein sequence ID" value="KAF5365425.1"/>
    <property type="molecule type" value="Genomic_DNA"/>
</dbReference>
<feature type="chain" id="PRO_5034739433" evidence="3">
    <location>
        <begin position="18"/>
        <end position="502"/>
    </location>
</feature>
<evidence type="ECO:0000313" key="6">
    <source>
        <dbReference type="EMBL" id="KAF5365425.1"/>
    </source>
</evidence>
<feature type="domain" description="AB hydrolase-1" evidence="4">
    <location>
        <begin position="85"/>
        <end position="261"/>
    </location>
</feature>
<name>A0A8H5GIL2_9AGAR</name>
<keyword evidence="2" id="KW-0378">Hydrolase</keyword>
<evidence type="ECO:0000259" key="4">
    <source>
        <dbReference type="Pfam" id="PF00561"/>
    </source>
</evidence>
<gene>
    <name evidence="6" type="ORF">D9758_010839</name>
</gene>
<evidence type="ECO:0000256" key="2">
    <source>
        <dbReference type="ARBA" id="ARBA00022801"/>
    </source>
</evidence>
<dbReference type="Proteomes" id="UP000559256">
    <property type="component" value="Unassembled WGS sequence"/>
</dbReference>
<dbReference type="Pfam" id="PF00561">
    <property type="entry name" value="Abhydrolase_1"/>
    <property type="match status" value="1"/>
</dbReference>
<dbReference type="AlphaFoldDB" id="A0A8H5GIL2"/>
<evidence type="ECO:0000256" key="1">
    <source>
        <dbReference type="ARBA" id="ARBA00010088"/>
    </source>
</evidence>
<organism evidence="6 7">
    <name type="scientific">Tetrapyrgos nigripes</name>
    <dbReference type="NCBI Taxonomy" id="182062"/>
    <lineage>
        <taxon>Eukaryota</taxon>
        <taxon>Fungi</taxon>
        <taxon>Dikarya</taxon>
        <taxon>Basidiomycota</taxon>
        <taxon>Agaricomycotina</taxon>
        <taxon>Agaricomycetes</taxon>
        <taxon>Agaricomycetidae</taxon>
        <taxon>Agaricales</taxon>
        <taxon>Marasmiineae</taxon>
        <taxon>Marasmiaceae</taxon>
        <taxon>Tetrapyrgos</taxon>
    </lineage>
</organism>
<proteinExistence type="inferred from homology"/>
<keyword evidence="7" id="KW-1185">Reference proteome</keyword>
<dbReference type="InterPro" id="IPR013595">
    <property type="entry name" value="Pept_S33_TAP-like_C"/>
</dbReference>
<comment type="similarity">
    <text evidence="1">Belongs to the peptidase S33 family.</text>
</comment>
<accession>A0A8H5GIL2</accession>
<dbReference type="PANTHER" id="PTHR43248:SF25">
    <property type="entry name" value="AB HYDROLASE-1 DOMAIN-CONTAINING PROTEIN-RELATED"/>
    <property type="match status" value="1"/>
</dbReference>
<comment type="caution">
    <text evidence="6">The sequence shown here is derived from an EMBL/GenBank/DDBJ whole genome shotgun (WGS) entry which is preliminary data.</text>
</comment>